<dbReference type="EMBL" id="LAZR01001770">
    <property type="protein sequence ID" value="KKN39342.1"/>
    <property type="molecule type" value="Genomic_DNA"/>
</dbReference>
<organism evidence="1">
    <name type="scientific">marine sediment metagenome</name>
    <dbReference type="NCBI Taxonomy" id="412755"/>
    <lineage>
        <taxon>unclassified sequences</taxon>
        <taxon>metagenomes</taxon>
        <taxon>ecological metagenomes</taxon>
    </lineage>
</organism>
<accession>A0A0F9QQW6</accession>
<proteinExistence type="predicted"/>
<reference evidence="1" key="1">
    <citation type="journal article" date="2015" name="Nature">
        <title>Complex archaea that bridge the gap between prokaryotes and eukaryotes.</title>
        <authorList>
            <person name="Spang A."/>
            <person name="Saw J.H."/>
            <person name="Jorgensen S.L."/>
            <person name="Zaremba-Niedzwiedzka K."/>
            <person name="Martijn J."/>
            <person name="Lind A.E."/>
            <person name="van Eijk R."/>
            <person name="Schleper C."/>
            <person name="Guy L."/>
            <person name="Ettema T.J."/>
        </authorList>
    </citation>
    <scope>NUCLEOTIDE SEQUENCE</scope>
</reference>
<evidence type="ECO:0008006" key="2">
    <source>
        <dbReference type="Google" id="ProtNLM"/>
    </source>
</evidence>
<sequence length="74" mass="8016">MMLGLEIAQMLAGPEGRRLVATLSRLVKSQGISLKDAMSQSITHMEQIEALAQRSGRSVKEVADESLALYEASL</sequence>
<name>A0A0F9QQW6_9ZZZZ</name>
<gene>
    <name evidence="1" type="ORF">LCGC14_0744470</name>
</gene>
<dbReference type="AlphaFoldDB" id="A0A0F9QQW6"/>
<protein>
    <recommendedName>
        <fullName evidence="2">ANTAR domain-containing protein</fullName>
    </recommendedName>
</protein>
<evidence type="ECO:0000313" key="1">
    <source>
        <dbReference type="EMBL" id="KKN39342.1"/>
    </source>
</evidence>
<comment type="caution">
    <text evidence="1">The sequence shown here is derived from an EMBL/GenBank/DDBJ whole genome shotgun (WGS) entry which is preliminary data.</text>
</comment>